<feature type="chain" id="PRO_5037940009" description="diguanylate cyclase" evidence="6">
    <location>
        <begin position="24"/>
        <end position="606"/>
    </location>
</feature>
<dbReference type="GO" id="GO:0016301">
    <property type="term" value="F:kinase activity"/>
    <property type="evidence" value="ECO:0007669"/>
    <property type="project" value="UniProtKB-KW"/>
</dbReference>
<evidence type="ECO:0000259" key="7">
    <source>
        <dbReference type="PROSITE" id="PS50887"/>
    </source>
</evidence>
<dbReference type="EC" id="2.7.7.65" evidence="2"/>
<sequence length="606" mass="68779">MDFYTRTLVWCFVLCFSVFKSNASTTTNEINQEYFVLPSAISQQLTDKNISSISPERWIGYQSSAIQLAEGKNWLAVRLHNNSAQSLERVLVIDGRQFVFNEAIYRLTGDTQLNSHPSEHRINNLIYSHLTLSPNETVTYYIQVHSRAENKVNLTLLEESAFEARLTTDYFTSGIAIGGIGAIAIVLVFVFFATANKTILLLTGYFCLLAINLAVMHGINLYSFYPEYQNVQGVEFPIFTSLSALAILWFSSELFTLKTTNKKLYLVYYAFGLSMLVNVALSYFLSFDTNVMLCNVIYHIVTILLLPLVIHLWRIKHSLAHLFTVFVLLQASASVLNVLFYGIFELNAELFTIGYWLTGLLIIFIMARQASLEINAKQVAQKAALKNALMSRQAQDELLSLQEETQEQLEQRVQERTLELNIALQELEEANRELEQKNTIDELTGLFNRRYYDQKLLAEFRRSRRNLTPLSLVVIDIDHFKTINDQFGHTGGDTCLIKLAKLIKQCLRRSSDIGCRYGGEEFCLILPETDTDGAISIAEELRRQVVTTSFSIEQHSISLTISCGVSTYKQQSDVNPIDIFNAADKALYQAKENGRNQVKEFAITAT</sequence>
<accession>A0A919BGM7</accession>
<dbReference type="CDD" id="cd01949">
    <property type="entry name" value="GGDEF"/>
    <property type="match status" value="1"/>
</dbReference>
<reference evidence="8" key="2">
    <citation type="submission" date="2020-09" db="EMBL/GenBank/DDBJ databases">
        <authorList>
            <person name="Sun Q."/>
            <person name="Kim S."/>
        </authorList>
    </citation>
    <scope>NUCLEOTIDE SEQUENCE</scope>
    <source>
        <strain evidence="8">KCTC 42731</strain>
    </source>
</reference>
<organism evidence="8 9">
    <name type="scientific">Thalassotalea marina</name>
    <dbReference type="NCBI Taxonomy" id="1673741"/>
    <lineage>
        <taxon>Bacteria</taxon>
        <taxon>Pseudomonadati</taxon>
        <taxon>Pseudomonadota</taxon>
        <taxon>Gammaproteobacteria</taxon>
        <taxon>Alteromonadales</taxon>
        <taxon>Colwelliaceae</taxon>
        <taxon>Thalassotalea</taxon>
    </lineage>
</organism>
<feature type="transmembrane region" description="Helical" evidence="5">
    <location>
        <begin position="199"/>
        <end position="224"/>
    </location>
</feature>
<proteinExistence type="predicted"/>
<evidence type="ECO:0000256" key="5">
    <source>
        <dbReference type="SAM" id="Phobius"/>
    </source>
</evidence>
<dbReference type="PANTHER" id="PTHR45138:SF9">
    <property type="entry name" value="DIGUANYLATE CYCLASE DGCM-RELATED"/>
    <property type="match status" value="1"/>
</dbReference>
<feature type="coiled-coil region" evidence="4">
    <location>
        <begin position="391"/>
        <end position="444"/>
    </location>
</feature>
<dbReference type="PANTHER" id="PTHR45138">
    <property type="entry name" value="REGULATORY COMPONENTS OF SENSORY TRANSDUCTION SYSTEM"/>
    <property type="match status" value="1"/>
</dbReference>
<dbReference type="Pfam" id="PF07696">
    <property type="entry name" value="7TMR-DISMED2"/>
    <property type="match status" value="1"/>
</dbReference>
<gene>
    <name evidence="8" type="ORF">GCM10017161_17130</name>
</gene>
<dbReference type="RefSeq" id="WP_189769237.1">
    <property type="nucleotide sequence ID" value="NZ_BNCK01000003.1"/>
</dbReference>
<evidence type="ECO:0000256" key="2">
    <source>
        <dbReference type="ARBA" id="ARBA00012528"/>
    </source>
</evidence>
<dbReference type="Proteomes" id="UP000623842">
    <property type="component" value="Unassembled WGS sequence"/>
</dbReference>
<evidence type="ECO:0000256" key="6">
    <source>
        <dbReference type="SAM" id="SignalP"/>
    </source>
</evidence>
<keyword evidence="5" id="KW-1133">Transmembrane helix</keyword>
<evidence type="ECO:0000256" key="4">
    <source>
        <dbReference type="SAM" id="Coils"/>
    </source>
</evidence>
<keyword evidence="5" id="KW-0812">Transmembrane</keyword>
<dbReference type="InterPro" id="IPR043128">
    <property type="entry name" value="Rev_trsase/Diguanyl_cyclase"/>
</dbReference>
<feature type="transmembrane region" description="Helical" evidence="5">
    <location>
        <begin position="236"/>
        <end position="257"/>
    </location>
</feature>
<dbReference type="GO" id="GO:0052621">
    <property type="term" value="F:diguanylate cyclase activity"/>
    <property type="evidence" value="ECO:0007669"/>
    <property type="project" value="UniProtKB-EC"/>
</dbReference>
<name>A0A919BGM7_9GAMM</name>
<dbReference type="Gene3D" id="3.30.70.270">
    <property type="match status" value="1"/>
</dbReference>
<reference evidence="8" key="1">
    <citation type="journal article" date="2014" name="Int. J. Syst. Evol. Microbiol.">
        <title>Complete genome sequence of Corynebacterium casei LMG S-19264T (=DSM 44701T), isolated from a smear-ripened cheese.</title>
        <authorList>
            <consortium name="US DOE Joint Genome Institute (JGI-PGF)"/>
            <person name="Walter F."/>
            <person name="Albersmeier A."/>
            <person name="Kalinowski J."/>
            <person name="Ruckert C."/>
        </authorList>
    </citation>
    <scope>NUCLEOTIDE SEQUENCE</scope>
    <source>
        <strain evidence="8">KCTC 42731</strain>
    </source>
</reference>
<keyword evidence="9" id="KW-1185">Reference proteome</keyword>
<dbReference type="AlphaFoldDB" id="A0A919BGM7"/>
<feature type="transmembrane region" description="Helical" evidence="5">
    <location>
        <begin position="170"/>
        <end position="192"/>
    </location>
</feature>
<protein>
    <recommendedName>
        <fullName evidence="2">diguanylate cyclase</fullName>
        <ecNumber evidence="2">2.7.7.65</ecNumber>
    </recommendedName>
</protein>
<keyword evidence="5" id="KW-0472">Membrane</keyword>
<dbReference type="EMBL" id="BNCK01000003">
    <property type="protein sequence ID" value="GHF89772.1"/>
    <property type="molecule type" value="Genomic_DNA"/>
</dbReference>
<comment type="caution">
    <text evidence="8">The sequence shown here is derived from an EMBL/GenBank/DDBJ whole genome shotgun (WGS) entry which is preliminary data.</text>
</comment>
<feature type="signal peptide" evidence="6">
    <location>
        <begin position="1"/>
        <end position="23"/>
    </location>
</feature>
<feature type="transmembrane region" description="Helical" evidence="5">
    <location>
        <begin position="264"/>
        <end position="284"/>
    </location>
</feature>
<feature type="transmembrane region" description="Helical" evidence="5">
    <location>
        <begin position="322"/>
        <end position="344"/>
    </location>
</feature>
<keyword evidence="4" id="KW-0175">Coiled coil</keyword>
<dbReference type="InterPro" id="IPR050469">
    <property type="entry name" value="Diguanylate_Cyclase"/>
</dbReference>
<evidence type="ECO:0000313" key="9">
    <source>
        <dbReference type="Proteomes" id="UP000623842"/>
    </source>
</evidence>
<dbReference type="InterPro" id="IPR011622">
    <property type="entry name" value="7TMR_DISM_rcpt_extracell_dom2"/>
</dbReference>
<dbReference type="Pfam" id="PF00990">
    <property type="entry name" value="GGDEF"/>
    <property type="match status" value="1"/>
</dbReference>
<keyword evidence="8" id="KW-0418">Kinase</keyword>
<comment type="catalytic activity">
    <reaction evidence="3">
        <text>2 GTP = 3',3'-c-di-GMP + 2 diphosphate</text>
        <dbReference type="Rhea" id="RHEA:24898"/>
        <dbReference type="ChEBI" id="CHEBI:33019"/>
        <dbReference type="ChEBI" id="CHEBI:37565"/>
        <dbReference type="ChEBI" id="CHEBI:58805"/>
        <dbReference type="EC" id="2.7.7.65"/>
    </reaction>
</comment>
<keyword evidence="8" id="KW-0808">Transferase</keyword>
<dbReference type="Pfam" id="PF07695">
    <property type="entry name" value="7TMR-DISM_7TM"/>
    <property type="match status" value="1"/>
</dbReference>
<feature type="transmembrane region" description="Helical" evidence="5">
    <location>
        <begin position="296"/>
        <end position="315"/>
    </location>
</feature>
<evidence type="ECO:0000256" key="1">
    <source>
        <dbReference type="ARBA" id="ARBA00001946"/>
    </source>
</evidence>
<feature type="domain" description="GGDEF" evidence="7">
    <location>
        <begin position="468"/>
        <end position="603"/>
    </location>
</feature>
<feature type="transmembrane region" description="Helical" evidence="5">
    <location>
        <begin position="350"/>
        <end position="367"/>
    </location>
</feature>
<comment type="cofactor">
    <cofactor evidence="1">
        <name>Mg(2+)</name>
        <dbReference type="ChEBI" id="CHEBI:18420"/>
    </cofactor>
</comment>
<dbReference type="InterPro" id="IPR029787">
    <property type="entry name" value="Nucleotide_cyclase"/>
</dbReference>
<dbReference type="FunFam" id="3.30.70.270:FF:000001">
    <property type="entry name" value="Diguanylate cyclase domain protein"/>
    <property type="match status" value="1"/>
</dbReference>
<keyword evidence="6" id="KW-0732">Signal</keyword>
<dbReference type="SUPFAM" id="SSF55073">
    <property type="entry name" value="Nucleotide cyclase"/>
    <property type="match status" value="1"/>
</dbReference>
<dbReference type="NCBIfam" id="TIGR00254">
    <property type="entry name" value="GGDEF"/>
    <property type="match status" value="1"/>
</dbReference>
<dbReference type="InterPro" id="IPR000160">
    <property type="entry name" value="GGDEF_dom"/>
</dbReference>
<dbReference type="SMART" id="SM00267">
    <property type="entry name" value="GGDEF"/>
    <property type="match status" value="1"/>
</dbReference>
<dbReference type="InterPro" id="IPR011623">
    <property type="entry name" value="7TMR_DISM_rcpt_extracell_dom1"/>
</dbReference>
<dbReference type="PROSITE" id="PS50887">
    <property type="entry name" value="GGDEF"/>
    <property type="match status" value="1"/>
</dbReference>
<evidence type="ECO:0000313" key="8">
    <source>
        <dbReference type="EMBL" id="GHF89772.1"/>
    </source>
</evidence>
<evidence type="ECO:0000256" key="3">
    <source>
        <dbReference type="ARBA" id="ARBA00034247"/>
    </source>
</evidence>